<reference evidence="2 3" key="1">
    <citation type="submission" date="2019-04" db="EMBL/GenBank/DDBJ databases">
        <title>Shimia ponticola sp. nov., isolated from seawater.</title>
        <authorList>
            <person name="Kim Y.-O."/>
            <person name="Yoon J.-H."/>
        </authorList>
    </citation>
    <scope>NUCLEOTIDE SEQUENCE [LARGE SCALE GENOMIC DNA]</scope>
    <source>
        <strain evidence="2 3">MYP11</strain>
    </source>
</reference>
<dbReference type="AlphaFoldDB" id="A0A4S4N859"/>
<evidence type="ECO:0000313" key="2">
    <source>
        <dbReference type="EMBL" id="THH35384.1"/>
    </source>
</evidence>
<accession>A0A4S4N859</accession>
<protein>
    <submittedName>
        <fullName evidence="2">Cupin domain-containing protein</fullName>
    </submittedName>
</protein>
<dbReference type="PANTHER" id="PTHR43698">
    <property type="entry name" value="RIBD C-TERMINAL DOMAIN CONTAINING PROTEIN"/>
    <property type="match status" value="1"/>
</dbReference>
<dbReference type="SUPFAM" id="SSF51182">
    <property type="entry name" value="RmlC-like cupins"/>
    <property type="match status" value="1"/>
</dbReference>
<feature type="domain" description="Cupin type-2" evidence="1">
    <location>
        <begin position="41"/>
        <end position="99"/>
    </location>
</feature>
<proteinExistence type="predicted"/>
<dbReference type="PANTHER" id="PTHR43698:SF1">
    <property type="entry name" value="BLL4564 PROTEIN"/>
    <property type="match status" value="1"/>
</dbReference>
<dbReference type="InterPro" id="IPR014710">
    <property type="entry name" value="RmlC-like_jellyroll"/>
</dbReference>
<dbReference type="OrthoDB" id="7507676at2"/>
<dbReference type="Pfam" id="PF07883">
    <property type="entry name" value="Cupin_2"/>
    <property type="match status" value="1"/>
</dbReference>
<dbReference type="InterPro" id="IPR011051">
    <property type="entry name" value="RmlC_Cupin_sf"/>
</dbReference>
<dbReference type="InterPro" id="IPR047263">
    <property type="entry name" value="HNL-like_cupin"/>
</dbReference>
<dbReference type="Proteomes" id="UP000306602">
    <property type="component" value="Unassembled WGS sequence"/>
</dbReference>
<sequence>MQHFKAGARPSTRPNPDYFTGDVWFDPVMSTPAPARLNALVVRFDPGARTAWHTHPLGQTLYVLSGKGLICRRGEAPQVILPGDTVWFDQGEEHWHGAAPDVGMTHLAMQEADETGSAAVWLEKVTDADYRLDTQDPPERQD</sequence>
<keyword evidence="3" id="KW-1185">Reference proteome</keyword>
<comment type="caution">
    <text evidence="2">The sequence shown here is derived from an EMBL/GenBank/DDBJ whole genome shotgun (WGS) entry which is preliminary data.</text>
</comment>
<dbReference type="EMBL" id="SRKY01000004">
    <property type="protein sequence ID" value="THH35384.1"/>
    <property type="molecule type" value="Genomic_DNA"/>
</dbReference>
<evidence type="ECO:0000313" key="3">
    <source>
        <dbReference type="Proteomes" id="UP000306602"/>
    </source>
</evidence>
<name>A0A4S4N859_9RHOB</name>
<organism evidence="2 3">
    <name type="scientific">Aliishimia ponticola</name>
    <dbReference type="NCBI Taxonomy" id="2499833"/>
    <lineage>
        <taxon>Bacteria</taxon>
        <taxon>Pseudomonadati</taxon>
        <taxon>Pseudomonadota</taxon>
        <taxon>Alphaproteobacteria</taxon>
        <taxon>Rhodobacterales</taxon>
        <taxon>Paracoccaceae</taxon>
        <taxon>Aliishimia</taxon>
    </lineage>
</organism>
<evidence type="ECO:0000259" key="1">
    <source>
        <dbReference type="Pfam" id="PF07883"/>
    </source>
</evidence>
<dbReference type="InterPro" id="IPR013096">
    <property type="entry name" value="Cupin_2"/>
</dbReference>
<dbReference type="CDD" id="cd02233">
    <property type="entry name" value="cupin_HNL-like"/>
    <property type="match status" value="1"/>
</dbReference>
<dbReference type="Gene3D" id="2.60.120.10">
    <property type="entry name" value="Jelly Rolls"/>
    <property type="match status" value="1"/>
</dbReference>
<dbReference type="RefSeq" id="WP_136464117.1">
    <property type="nucleotide sequence ID" value="NZ_SRKY01000004.1"/>
</dbReference>
<gene>
    <name evidence="2" type="ORF">E4Z66_16345</name>
</gene>